<dbReference type="STRING" id="2025994.A0A2T3A9K3"/>
<keyword evidence="7" id="KW-1185">Reference proteome</keyword>
<proteinExistence type="inferred from homology"/>
<dbReference type="InterPro" id="IPR015943">
    <property type="entry name" value="WD40/YVTN_repeat-like_dom_sf"/>
</dbReference>
<keyword evidence="3" id="KW-0677">Repeat</keyword>
<dbReference type="AlphaFoldDB" id="A0A2T3A9K3"/>
<feature type="region of interest" description="Disordered" evidence="5">
    <location>
        <begin position="274"/>
        <end position="293"/>
    </location>
</feature>
<sequence length="394" mass="42402">MDTRPKIEPPKRRRVLSVTFNEDKSCFAIGLETGFMVLRTEQGTSMLKKELAGGIGLAQMMGVSNIIALVGGGRRPKFTTHKVILWDEAKQKASTEINAVSSIRAVKLAMGKVVIALQHSVRIFKVRSGELLMAYETADNLGGLVCLSQKHIAFPGRTPGQIQIVELTTGNVSIIPAHDTPLRALAFSSDGQLLASASDKGTIIRVYSTHNCAMVCEVRRGMDQATIYDLCFSPSGTLLASTSDKGTLHIFDIPHPGARSDFSPVSPIIAPPVAHNHPGSAGGAGQSNGNDGKGKWGWLSQVPGLPRVFSDTYSFTSIPFSTDEPTDSVAAMSDGAALGTTKPQKGLIGWYDEENLVVVGAGLDARWEKFQMARDDTGKRFVGRVGFKHYYIEP</sequence>
<keyword evidence="2" id="KW-0853">WD repeat</keyword>
<dbReference type="InterPro" id="IPR036322">
    <property type="entry name" value="WD40_repeat_dom_sf"/>
</dbReference>
<dbReference type="InParanoid" id="A0A2T3A9K3"/>
<dbReference type="InterPro" id="IPR048720">
    <property type="entry name" value="PROPPIN"/>
</dbReference>
<dbReference type="OrthoDB" id="1667587at2759"/>
<comment type="subcellular location">
    <subcellularLocation>
        <location evidence="1">Vacuole membrane</location>
        <topology evidence="1">Peripheral membrane protein</topology>
    </subcellularLocation>
</comment>
<dbReference type="Gene3D" id="2.130.10.10">
    <property type="entry name" value="YVTN repeat-like/Quinoprotein amine dehydrogenase"/>
    <property type="match status" value="1"/>
</dbReference>
<accession>A0A2T3A9K3</accession>
<dbReference type="SMART" id="SM00320">
    <property type="entry name" value="WD40"/>
    <property type="match status" value="2"/>
</dbReference>
<dbReference type="InterPro" id="IPR001680">
    <property type="entry name" value="WD40_rpt"/>
</dbReference>
<dbReference type="GO" id="GO:0005774">
    <property type="term" value="C:vacuolar membrane"/>
    <property type="evidence" value="ECO:0007669"/>
    <property type="project" value="UniProtKB-SubCell"/>
</dbReference>
<name>A0A2T3A9K3_9PEZI</name>
<evidence type="ECO:0000256" key="3">
    <source>
        <dbReference type="ARBA" id="ARBA00022737"/>
    </source>
</evidence>
<organism evidence="6 7">
    <name type="scientific">Coniella lustricola</name>
    <dbReference type="NCBI Taxonomy" id="2025994"/>
    <lineage>
        <taxon>Eukaryota</taxon>
        <taxon>Fungi</taxon>
        <taxon>Dikarya</taxon>
        <taxon>Ascomycota</taxon>
        <taxon>Pezizomycotina</taxon>
        <taxon>Sordariomycetes</taxon>
        <taxon>Sordariomycetidae</taxon>
        <taxon>Diaporthales</taxon>
        <taxon>Schizoparmaceae</taxon>
        <taxon>Coniella</taxon>
    </lineage>
</organism>
<evidence type="ECO:0000256" key="5">
    <source>
        <dbReference type="SAM" id="MobiDB-lite"/>
    </source>
</evidence>
<comment type="similarity">
    <text evidence="4">Belongs to the WD repeat PROPPIN family.</text>
</comment>
<dbReference type="FunCoup" id="A0A2T3A9K3">
    <property type="interactions" value="372"/>
</dbReference>
<evidence type="ECO:0000256" key="4">
    <source>
        <dbReference type="ARBA" id="ARBA00025740"/>
    </source>
</evidence>
<evidence type="ECO:0000256" key="2">
    <source>
        <dbReference type="ARBA" id="ARBA00022574"/>
    </source>
</evidence>
<evidence type="ECO:0000256" key="1">
    <source>
        <dbReference type="ARBA" id="ARBA00004148"/>
    </source>
</evidence>
<dbReference type="SUPFAM" id="SSF50978">
    <property type="entry name" value="WD40 repeat-like"/>
    <property type="match status" value="1"/>
</dbReference>
<dbReference type="Pfam" id="PF21032">
    <property type="entry name" value="PROPPIN"/>
    <property type="match status" value="1"/>
</dbReference>
<protein>
    <submittedName>
        <fullName evidence="6">WD40-repeat-containing domain protein</fullName>
    </submittedName>
</protein>
<evidence type="ECO:0000313" key="6">
    <source>
        <dbReference type="EMBL" id="PSR87259.1"/>
    </source>
</evidence>
<dbReference type="EMBL" id="KZ678431">
    <property type="protein sequence ID" value="PSR87259.1"/>
    <property type="molecule type" value="Genomic_DNA"/>
</dbReference>
<dbReference type="Proteomes" id="UP000241462">
    <property type="component" value="Unassembled WGS sequence"/>
</dbReference>
<evidence type="ECO:0000313" key="7">
    <source>
        <dbReference type="Proteomes" id="UP000241462"/>
    </source>
</evidence>
<dbReference type="PANTHER" id="PTHR11227">
    <property type="entry name" value="WD-REPEAT PROTEIN INTERACTING WITH PHOSPHOINOSIDES WIPI -RELATED"/>
    <property type="match status" value="1"/>
</dbReference>
<reference evidence="6 7" key="1">
    <citation type="journal article" date="2018" name="Mycol. Prog.">
        <title>Coniella lustricola, a new species from submerged detritus.</title>
        <authorList>
            <person name="Raudabaugh D.B."/>
            <person name="Iturriaga T."/>
            <person name="Carver A."/>
            <person name="Mondo S."/>
            <person name="Pangilinan J."/>
            <person name="Lipzen A."/>
            <person name="He G."/>
            <person name="Amirebrahimi M."/>
            <person name="Grigoriev I.V."/>
            <person name="Miller A.N."/>
        </authorList>
    </citation>
    <scope>NUCLEOTIDE SEQUENCE [LARGE SCALE GENOMIC DNA]</scope>
    <source>
        <strain evidence="6 7">B22-T-1</strain>
    </source>
</reference>
<gene>
    <name evidence="6" type="ORF">BD289DRAFT_452877</name>
</gene>